<dbReference type="InParanoid" id="A0A2R5GEW6"/>
<evidence type="ECO:0000259" key="2">
    <source>
        <dbReference type="SMART" id="SM00672"/>
    </source>
</evidence>
<sequence>MAVWVCNESGPQRMLEVPSASAMKMISCLAATHELLAAWRLAPAQTFLEVEITIAVCCGEPRADVCSCLEVEVKKVAVEVEVKKIEGCWCLARPKGKNLLQAKTFCRHSAREGPVRSGGEGGGGGGASSDDGDCAAMADPSGGAFLRGIHAPEKEQLETFRNGVPLFDSVEACLAWMRENAKYGSNPADPTLRHIFTHAVDWDQVNEYLLRELRAHSPKRLHPEGEQYYLARTKRAQENGYEGEGEGEGDEAWETSRPNRFPSNFELKPVLEQLDARLDLPFHARTNRASTLNTLNYLFNHMRCGIFILIEDNELRMFVPFVNRNYRNNWSQYLKTDPPNMTDYFNLKRKYYRKENILPVERWWANGNIICNEESRPGERHSQIWGDNLLAPFKHMLETLCRERCVPDCEFFFNKRDHPQLKANLTEPYDFCFDVRDKDLEREKYASYAPIVSFYCSPKFADLPVPTTEDWASAIGQVFPSSFIPDGRTRDLRKPGDMFLKDNFEKFHKDWSEKVNTCFFRGNATGGGTTPETNQRLRLSKLCSEWKLTGTNSRGPADPPLLDAGFIKENVRDKKLFGEPMRFTRKEELGVSGVNYVDMYKQGRYKYILYVEGHCAANRYSFLMRLGSVILKVESECEASEMWFFPLLKPYEGSRENNIDVQAGVLGADHVPVRADLSNLRDQILWCRENDAACRQIAENARQKYQRCLSKDIILDYLQVMTLKIAKRFERAPSWWKVPEPLALPPNKAPSERKCARDPVTGDFIYCRRCTIERERGDAHHGQVGEKRRGGMHDEGSGGRDRKQRRY</sequence>
<dbReference type="Proteomes" id="UP000241890">
    <property type="component" value="Unassembled WGS sequence"/>
</dbReference>
<dbReference type="Pfam" id="PF05686">
    <property type="entry name" value="Glyco_transf_90"/>
    <property type="match status" value="1"/>
</dbReference>
<proteinExistence type="predicted"/>
<feature type="compositionally biased region" description="Basic and acidic residues" evidence="1">
    <location>
        <begin position="778"/>
        <end position="801"/>
    </location>
</feature>
<gene>
    <name evidence="3" type="ORF">FCC1311_030232</name>
</gene>
<dbReference type="InterPro" id="IPR006598">
    <property type="entry name" value="CAP10"/>
</dbReference>
<feature type="domain" description="Glycosyl transferase CAP10" evidence="2">
    <location>
        <begin position="405"/>
        <end position="730"/>
    </location>
</feature>
<keyword evidence="4" id="KW-1185">Reference proteome</keyword>
<feature type="compositionally biased region" description="Gly residues" evidence="1">
    <location>
        <begin position="116"/>
        <end position="127"/>
    </location>
</feature>
<dbReference type="AlphaFoldDB" id="A0A2R5GEW6"/>
<dbReference type="InterPro" id="IPR051091">
    <property type="entry name" value="O-Glucosyltr/Glycosyltrsf_90"/>
</dbReference>
<feature type="region of interest" description="Disordered" evidence="1">
    <location>
        <begin position="111"/>
        <end position="133"/>
    </location>
</feature>
<evidence type="ECO:0000256" key="1">
    <source>
        <dbReference type="SAM" id="MobiDB-lite"/>
    </source>
</evidence>
<dbReference type="PANTHER" id="PTHR12203">
    <property type="entry name" value="KDEL LYS-ASP-GLU-LEU CONTAINING - RELATED"/>
    <property type="match status" value="1"/>
</dbReference>
<feature type="region of interest" description="Disordered" evidence="1">
    <location>
        <begin position="778"/>
        <end position="807"/>
    </location>
</feature>
<organism evidence="3 4">
    <name type="scientific">Hondaea fermentalgiana</name>
    <dbReference type="NCBI Taxonomy" id="2315210"/>
    <lineage>
        <taxon>Eukaryota</taxon>
        <taxon>Sar</taxon>
        <taxon>Stramenopiles</taxon>
        <taxon>Bigyra</taxon>
        <taxon>Labyrinthulomycetes</taxon>
        <taxon>Thraustochytrida</taxon>
        <taxon>Thraustochytriidae</taxon>
        <taxon>Hondaea</taxon>
    </lineage>
</organism>
<dbReference type="PANTHER" id="PTHR12203:SF119">
    <property type="entry name" value="GLYCOSYL TRANSFERASE CAP10 DOMAIN-CONTAINING PROTEIN"/>
    <property type="match status" value="1"/>
</dbReference>
<name>A0A2R5GEW6_9STRA</name>
<evidence type="ECO:0000313" key="3">
    <source>
        <dbReference type="EMBL" id="GBG26801.1"/>
    </source>
</evidence>
<keyword evidence="3" id="KW-0808">Transferase</keyword>
<comment type="caution">
    <text evidence="3">The sequence shown here is derived from an EMBL/GenBank/DDBJ whole genome shotgun (WGS) entry which is preliminary data.</text>
</comment>
<reference evidence="3 4" key="1">
    <citation type="submission" date="2017-12" db="EMBL/GenBank/DDBJ databases">
        <title>Sequencing, de novo assembly and annotation of complete genome of a new Thraustochytrid species, strain FCC1311.</title>
        <authorList>
            <person name="Sedici K."/>
            <person name="Godart F."/>
            <person name="Aiese Cigliano R."/>
            <person name="Sanseverino W."/>
            <person name="Barakat M."/>
            <person name="Ortet P."/>
            <person name="Marechal E."/>
            <person name="Cagnac O."/>
            <person name="Amato A."/>
        </authorList>
    </citation>
    <scope>NUCLEOTIDE SEQUENCE [LARGE SCALE GENOMIC DNA]</scope>
</reference>
<dbReference type="SMART" id="SM00672">
    <property type="entry name" value="CAP10"/>
    <property type="match status" value="1"/>
</dbReference>
<dbReference type="GO" id="GO:0016740">
    <property type="term" value="F:transferase activity"/>
    <property type="evidence" value="ECO:0007669"/>
    <property type="project" value="UniProtKB-KW"/>
</dbReference>
<dbReference type="EMBL" id="BEYU01000024">
    <property type="protein sequence ID" value="GBG26801.1"/>
    <property type="molecule type" value="Genomic_DNA"/>
</dbReference>
<dbReference type="OrthoDB" id="541052at2759"/>
<accession>A0A2R5GEW6</accession>
<protein>
    <submittedName>
        <fullName evidence="3">Protein O-glucosyltransferase 1</fullName>
    </submittedName>
</protein>
<evidence type="ECO:0000313" key="4">
    <source>
        <dbReference type="Proteomes" id="UP000241890"/>
    </source>
</evidence>